<sequence length="45" mass="4728">MPEDTIASAAWRTWASVIPHPKLFQLFHPNGGVSAGLPGAAEAVE</sequence>
<organism evidence="1 2">
    <name type="scientific">Streptomyces coeruleofuscus</name>
    <dbReference type="NCBI Taxonomy" id="66879"/>
    <lineage>
        <taxon>Bacteria</taxon>
        <taxon>Bacillati</taxon>
        <taxon>Actinomycetota</taxon>
        <taxon>Actinomycetes</taxon>
        <taxon>Kitasatosporales</taxon>
        <taxon>Streptomycetaceae</taxon>
        <taxon>Streptomyces</taxon>
    </lineage>
</organism>
<dbReference type="EMBL" id="BAAASE010000016">
    <property type="protein sequence ID" value="GAA2425503.1"/>
    <property type="molecule type" value="Genomic_DNA"/>
</dbReference>
<dbReference type="Proteomes" id="UP001499986">
    <property type="component" value="Unassembled WGS sequence"/>
</dbReference>
<accession>A0ABP5WGA2</accession>
<comment type="caution">
    <text evidence="1">The sequence shown here is derived from an EMBL/GenBank/DDBJ whole genome shotgun (WGS) entry which is preliminary data.</text>
</comment>
<evidence type="ECO:0000313" key="2">
    <source>
        <dbReference type="Proteomes" id="UP001499986"/>
    </source>
</evidence>
<keyword evidence="2" id="KW-1185">Reference proteome</keyword>
<proteinExistence type="predicted"/>
<name>A0ABP5WGA2_9ACTN</name>
<gene>
    <name evidence="1" type="ORF">GCM10010255_79380</name>
</gene>
<protein>
    <submittedName>
        <fullName evidence="1">Uncharacterized protein</fullName>
    </submittedName>
</protein>
<reference evidence="2" key="1">
    <citation type="journal article" date="2019" name="Int. J. Syst. Evol. Microbiol.">
        <title>The Global Catalogue of Microorganisms (GCM) 10K type strain sequencing project: providing services to taxonomists for standard genome sequencing and annotation.</title>
        <authorList>
            <consortium name="The Broad Institute Genomics Platform"/>
            <consortium name="The Broad Institute Genome Sequencing Center for Infectious Disease"/>
            <person name="Wu L."/>
            <person name="Ma J."/>
        </authorList>
    </citation>
    <scope>NUCLEOTIDE SEQUENCE [LARGE SCALE GENOMIC DNA]</scope>
    <source>
        <strain evidence="2">JCM 4358</strain>
    </source>
</reference>
<evidence type="ECO:0000313" key="1">
    <source>
        <dbReference type="EMBL" id="GAA2425503.1"/>
    </source>
</evidence>